<organism evidence="2 3">
    <name type="scientific">Streptomyces cellulosae</name>
    <dbReference type="NCBI Taxonomy" id="1968"/>
    <lineage>
        <taxon>Bacteria</taxon>
        <taxon>Bacillati</taxon>
        <taxon>Actinomycetota</taxon>
        <taxon>Actinomycetes</taxon>
        <taxon>Kitasatosporales</taxon>
        <taxon>Streptomycetaceae</taxon>
        <taxon>Streptomyces</taxon>
    </lineage>
</organism>
<comment type="caution">
    <text evidence="2">The sequence shown here is derived from an EMBL/GenBank/DDBJ whole genome shotgun (WGS) entry which is preliminary data.</text>
</comment>
<evidence type="ECO:0000256" key="1">
    <source>
        <dbReference type="SAM" id="Phobius"/>
    </source>
</evidence>
<feature type="transmembrane region" description="Helical" evidence="1">
    <location>
        <begin position="109"/>
        <end position="130"/>
    </location>
</feature>
<feature type="transmembrane region" description="Helical" evidence="1">
    <location>
        <begin position="24"/>
        <end position="45"/>
    </location>
</feature>
<keyword evidence="1" id="KW-0472">Membrane</keyword>
<feature type="transmembrane region" description="Helical" evidence="1">
    <location>
        <begin position="77"/>
        <end position="97"/>
    </location>
</feature>
<gene>
    <name evidence="2" type="ORF">ACIA8P_27645</name>
</gene>
<name>A0ABW7Y8A2_STRCE</name>
<accession>A0ABW7Y8A2</accession>
<proteinExistence type="predicted"/>
<dbReference type="Proteomes" id="UP001612415">
    <property type="component" value="Unassembled WGS sequence"/>
</dbReference>
<reference evidence="2 3" key="1">
    <citation type="submission" date="2024-10" db="EMBL/GenBank/DDBJ databases">
        <title>The Natural Products Discovery Center: Release of the First 8490 Sequenced Strains for Exploring Actinobacteria Biosynthetic Diversity.</title>
        <authorList>
            <person name="Kalkreuter E."/>
            <person name="Kautsar S.A."/>
            <person name="Yang D."/>
            <person name="Bader C.D."/>
            <person name="Teijaro C.N."/>
            <person name="Fluegel L."/>
            <person name="Davis C.M."/>
            <person name="Simpson J.R."/>
            <person name="Lauterbach L."/>
            <person name="Steele A.D."/>
            <person name="Gui C."/>
            <person name="Meng S."/>
            <person name="Li G."/>
            <person name="Viehrig K."/>
            <person name="Ye F."/>
            <person name="Su P."/>
            <person name="Kiefer A.F."/>
            <person name="Nichols A."/>
            <person name="Cepeda A.J."/>
            <person name="Yan W."/>
            <person name="Fan B."/>
            <person name="Jiang Y."/>
            <person name="Adhikari A."/>
            <person name="Zheng C.-J."/>
            <person name="Schuster L."/>
            <person name="Cowan T.M."/>
            <person name="Smanski M.J."/>
            <person name="Chevrette M.G."/>
            <person name="De Carvalho L.P.S."/>
            <person name="Shen B."/>
        </authorList>
    </citation>
    <scope>NUCLEOTIDE SEQUENCE [LARGE SCALE GENOMIC DNA]</scope>
    <source>
        <strain evidence="2 3">NPDC051599</strain>
    </source>
</reference>
<evidence type="ECO:0000313" key="2">
    <source>
        <dbReference type="EMBL" id="MFI5678391.1"/>
    </source>
</evidence>
<evidence type="ECO:0000313" key="3">
    <source>
        <dbReference type="Proteomes" id="UP001612415"/>
    </source>
</evidence>
<keyword evidence="1" id="KW-1133">Transmembrane helix</keyword>
<protein>
    <submittedName>
        <fullName evidence="2">Uncharacterized protein</fullName>
    </submittedName>
</protein>
<sequence length="136" mass="14286">MTDEKDTGTGSIWRGAPDLVRSTVVLQLVGLALCGVVALVAWPFGWLPDPHFIAVMTVLFAGKPAGDLYREGPPRRLAAAAALLALTTVGLLVAATADWAFPVVADHRLGFLAGFLVGTPVGAAVFAWFYSRAHVS</sequence>
<keyword evidence="3" id="KW-1185">Reference proteome</keyword>
<dbReference type="RefSeq" id="WP_398658947.1">
    <property type="nucleotide sequence ID" value="NZ_JBITDC010000011.1"/>
</dbReference>
<keyword evidence="1" id="KW-0812">Transmembrane</keyword>
<dbReference type="EMBL" id="JBITDC010000011">
    <property type="protein sequence ID" value="MFI5678391.1"/>
    <property type="molecule type" value="Genomic_DNA"/>
</dbReference>